<dbReference type="InterPro" id="IPR004089">
    <property type="entry name" value="MCPsignal_dom"/>
</dbReference>
<dbReference type="RefSeq" id="WP_091360432.1">
    <property type="nucleotide sequence ID" value="NZ_AP025284.1"/>
</dbReference>
<evidence type="ECO:0000256" key="5">
    <source>
        <dbReference type="SAM" id="Coils"/>
    </source>
</evidence>
<evidence type="ECO:0000256" key="6">
    <source>
        <dbReference type="SAM" id="Phobius"/>
    </source>
</evidence>
<keyword evidence="6" id="KW-1133">Transmembrane helix</keyword>
<dbReference type="Proteomes" id="UP000198749">
    <property type="component" value="Unassembled WGS sequence"/>
</dbReference>
<keyword evidence="6" id="KW-0472">Membrane</keyword>
<keyword evidence="5" id="KW-0175">Coiled coil</keyword>
<dbReference type="SMART" id="SM00304">
    <property type="entry name" value="HAMP"/>
    <property type="match status" value="1"/>
</dbReference>
<dbReference type="SUPFAM" id="SSF58104">
    <property type="entry name" value="Methyl-accepting chemotaxis protein (MCP) signaling domain"/>
    <property type="match status" value="1"/>
</dbReference>
<sequence>MRLNITHKMIVGFVLMVVFIIVVGAGGVGAIQLISQKFENVTQNVVPSLTEGLRQLVRLEEANNELFAALSEKRVRELNLQRESFKQQLEQFRVDQQALAERVAHDEVLSESLNQVAARVDQYFSLADTVLLEQRSILDNERHIIDADIKLRKADNALSTSLSRLQVDYSGTPIAAAGKDLAKTIGIFRSRLMNFSRTQAMGRLEKVLATRKGDIRKDYEKIIRLGGPFRSAQDDLNVFEQQFYGEDGLVAYLRVMNAAQKAQGARLEQTYQLIDETRAAVEDFITKNNQILNHAQEQASQEVFTGRLLIIGLSLGAVIFALIVAIVLVQTIRLPLAHIRKTLGAVREGNLNVTFDVSRQDEFGDLSGYLNEVVASLKSILQQVADGAERLSTVANKNASISQQTTESMNLQSMQLEQTSSAAVEMEHSVSEVAGHSKTTLNAVHEFENLSHDVSQQMRETVDSIEKQARGIDQAMGVSQEMATFGNQIVMILTTIKDIAEKTNLLALNAAIEAARAGEQGRGFAVVADEVRGLAGRTRDSVQDIQDMVGNMQSAILRVTEVMDQSYQQTQACVEHAGRSQGVLQSMNEAVAHIRALNAFIETAATEQTDAVAEVSQTLVSISNAAAETTRGAESAAESSQTLLDVARQQQSLLARFSI</sequence>
<feature type="transmembrane region" description="Helical" evidence="6">
    <location>
        <begin position="12"/>
        <end position="34"/>
    </location>
</feature>
<evidence type="ECO:0000256" key="3">
    <source>
        <dbReference type="ARBA" id="ARBA00029447"/>
    </source>
</evidence>
<dbReference type="InterPro" id="IPR003660">
    <property type="entry name" value="HAMP_dom"/>
</dbReference>
<dbReference type="SMART" id="SM00283">
    <property type="entry name" value="MA"/>
    <property type="match status" value="1"/>
</dbReference>
<dbReference type="FunFam" id="1.10.287.950:FF:000001">
    <property type="entry name" value="Methyl-accepting chemotaxis sensory transducer"/>
    <property type="match status" value="1"/>
</dbReference>
<dbReference type="OrthoDB" id="5693655at2"/>
<dbReference type="GO" id="GO:0006935">
    <property type="term" value="P:chemotaxis"/>
    <property type="evidence" value="ECO:0007669"/>
    <property type="project" value="UniProtKB-ARBA"/>
</dbReference>
<dbReference type="GO" id="GO:0016020">
    <property type="term" value="C:membrane"/>
    <property type="evidence" value="ECO:0007669"/>
    <property type="project" value="UniProtKB-SubCell"/>
</dbReference>
<keyword evidence="2 4" id="KW-0807">Transducer</keyword>
<keyword evidence="6" id="KW-0812">Transmembrane</keyword>
<name>A0A1H9K276_9GAMM</name>
<feature type="transmembrane region" description="Helical" evidence="6">
    <location>
        <begin position="308"/>
        <end position="332"/>
    </location>
</feature>
<gene>
    <name evidence="9" type="ORF">SAMN03080615_03300</name>
</gene>
<dbReference type="PANTHER" id="PTHR32089:SF70">
    <property type="entry name" value="ENERGY TAXIS MODULATING METHYL ACCEPTING SENSORY TRANSDUCER"/>
    <property type="match status" value="1"/>
</dbReference>
<protein>
    <submittedName>
        <fullName evidence="9">Methyl-accepting chemotaxis protein</fullName>
    </submittedName>
</protein>
<evidence type="ECO:0000259" key="8">
    <source>
        <dbReference type="PROSITE" id="PS50885"/>
    </source>
</evidence>
<dbReference type="GO" id="GO:0007165">
    <property type="term" value="P:signal transduction"/>
    <property type="evidence" value="ECO:0007669"/>
    <property type="project" value="UniProtKB-KW"/>
</dbReference>
<organism evidence="9 10">
    <name type="scientific">Amphritea atlantica</name>
    <dbReference type="NCBI Taxonomy" id="355243"/>
    <lineage>
        <taxon>Bacteria</taxon>
        <taxon>Pseudomonadati</taxon>
        <taxon>Pseudomonadota</taxon>
        <taxon>Gammaproteobacteria</taxon>
        <taxon>Oceanospirillales</taxon>
        <taxon>Oceanospirillaceae</taxon>
        <taxon>Amphritea</taxon>
    </lineage>
</organism>
<dbReference type="Pfam" id="PF00672">
    <property type="entry name" value="HAMP"/>
    <property type="match status" value="1"/>
</dbReference>
<dbReference type="PROSITE" id="PS50111">
    <property type="entry name" value="CHEMOTAXIS_TRANSDUC_2"/>
    <property type="match status" value="1"/>
</dbReference>
<evidence type="ECO:0000313" key="10">
    <source>
        <dbReference type="Proteomes" id="UP000198749"/>
    </source>
</evidence>
<evidence type="ECO:0000259" key="7">
    <source>
        <dbReference type="PROSITE" id="PS50111"/>
    </source>
</evidence>
<dbReference type="Pfam" id="PF00015">
    <property type="entry name" value="MCPsignal"/>
    <property type="match status" value="1"/>
</dbReference>
<feature type="coiled-coil region" evidence="5">
    <location>
        <begin position="68"/>
        <end position="95"/>
    </location>
</feature>
<feature type="domain" description="HAMP" evidence="8">
    <location>
        <begin position="330"/>
        <end position="382"/>
    </location>
</feature>
<dbReference type="PROSITE" id="PS50885">
    <property type="entry name" value="HAMP"/>
    <property type="match status" value="1"/>
</dbReference>
<evidence type="ECO:0000256" key="2">
    <source>
        <dbReference type="ARBA" id="ARBA00023224"/>
    </source>
</evidence>
<dbReference type="EMBL" id="FOGB01000011">
    <property type="protein sequence ID" value="SEQ93204.1"/>
    <property type="molecule type" value="Genomic_DNA"/>
</dbReference>
<dbReference type="Gene3D" id="1.10.287.950">
    <property type="entry name" value="Methyl-accepting chemotaxis protein"/>
    <property type="match status" value="1"/>
</dbReference>
<comment type="subcellular location">
    <subcellularLocation>
        <location evidence="1">Membrane</location>
    </subcellularLocation>
</comment>
<comment type="similarity">
    <text evidence="3">Belongs to the methyl-accepting chemotaxis (MCP) protein family.</text>
</comment>
<evidence type="ECO:0000256" key="1">
    <source>
        <dbReference type="ARBA" id="ARBA00004370"/>
    </source>
</evidence>
<dbReference type="PANTHER" id="PTHR32089">
    <property type="entry name" value="METHYL-ACCEPTING CHEMOTAXIS PROTEIN MCPB"/>
    <property type="match status" value="1"/>
</dbReference>
<feature type="domain" description="Methyl-accepting transducer" evidence="7">
    <location>
        <begin position="387"/>
        <end position="623"/>
    </location>
</feature>
<evidence type="ECO:0000313" key="9">
    <source>
        <dbReference type="EMBL" id="SEQ93204.1"/>
    </source>
</evidence>
<dbReference type="AlphaFoldDB" id="A0A1H9K276"/>
<accession>A0A1H9K276</accession>
<proteinExistence type="inferred from homology"/>
<keyword evidence="10" id="KW-1185">Reference proteome</keyword>
<dbReference type="CDD" id="cd06225">
    <property type="entry name" value="HAMP"/>
    <property type="match status" value="1"/>
</dbReference>
<dbReference type="STRING" id="355243.SAMN03080615_03300"/>
<evidence type="ECO:0000256" key="4">
    <source>
        <dbReference type="PROSITE-ProRule" id="PRU00284"/>
    </source>
</evidence>
<reference evidence="10" key="1">
    <citation type="submission" date="2016-10" db="EMBL/GenBank/DDBJ databases">
        <authorList>
            <person name="Varghese N."/>
            <person name="Submissions S."/>
        </authorList>
    </citation>
    <scope>NUCLEOTIDE SEQUENCE [LARGE SCALE GENOMIC DNA]</scope>
    <source>
        <strain evidence="10">DSM 18887</strain>
    </source>
</reference>